<dbReference type="Proteomes" id="UP000252586">
    <property type="component" value="Unassembled WGS sequence"/>
</dbReference>
<dbReference type="GO" id="GO:0016757">
    <property type="term" value="F:glycosyltransferase activity"/>
    <property type="evidence" value="ECO:0007669"/>
    <property type="project" value="UniProtKB-KW"/>
</dbReference>
<gene>
    <name evidence="5" type="ORF">DFR74_113122</name>
</gene>
<dbReference type="InterPro" id="IPR029044">
    <property type="entry name" value="Nucleotide-diphossugar_trans"/>
</dbReference>
<accession>A0A366DAM5</accession>
<dbReference type="CDD" id="cd00761">
    <property type="entry name" value="Glyco_tranf_GTA_type"/>
    <property type="match status" value="1"/>
</dbReference>
<reference evidence="5 6" key="1">
    <citation type="submission" date="2018-06" db="EMBL/GenBank/DDBJ databases">
        <title>Genomic Encyclopedia of Type Strains, Phase IV (KMG-IV): sequencing the most valuable type-strain genomes for metagenomic binning, comparative biology and taxonomic classification.</title>
        <authorList>
            <person name="Goeker M."/>
        </authorList>
    </citation>
    <scope>NUCLEOTIDE SEQUENCE [LARGE SCALE GENOMIC DNA]</scope>
    <source>
        <strain evidence="5 6">DSM 44599</strain>
    </source>
</reference>
<dbReference type="EMBL" id="QNRE01000013">
    <property type="protein sequence ID" value="RBO86579.1"/>
    <property type="molecule type" value="Genomic_DNA"/>
</dbReference>
<evidence type="ECO:0000313" key="5">
    <source>
        <dbReference type="EMBL" id="RBO86579.1"/>
    </source>
</evidence>
<comment type="similarity">
    <text evidence="1">Belongs to the glycosyltransferase 2 family.</text>
</comment>
<evidence type="ECO:0000259" key="4">
    <source>
        <dbReference type="Pfam" id="PF00535"/>
    </source>
</evidence>
<protein>
    <submittedName>
        <fullName evidence="5">Glycosyl transferase family 2</fullName>
    </submittedName>
</protein>
<evidence type="ECO:0000313" key="6">
    <source>
        <dbReference type="Proteomes" id="UP000252586"/>
    </source>
</evidence>
<keyword evidence="2" id="KW-0328">Glycosyltransferase</keyword>
<comment type="caution">
    <text evidence="5">The sequence shown here is derived from an EMBL/GenBank/DDBJ whole genome shotgun (WGS) entry which is preliminary data.</text>
</comment>
<name>A0A366DAM5_9NOCA</name>
<proteinExistence type="inferred from homology"/>
<sequence>MALAVQVDGELDGIPTTLSRCGALADPRVSLSANGTRAGAAVTRNVALGRSSAPLIQNLDADDELEPTALRTLLTALRDHPDAGFAVGPARDLHASGALREFPIALPDGPIPRGALVDAWITEPDRYHVPVHPAGVMWRRDLLLTVGGWSAAHGMEDTALLMAASALAPGVVVRGPTLRYRKHRAQTSTKVSGFEGEGEQISLVRSRVALLRAAPPWQASPLTAGEFAVE</sequence>
<dbReference type="AlphaFoldDB" id="A0A366DAM5"/>
<dbReference type="PANTHER" id="PTHR43685">
    <property type="entry name" value="GLYCOSYLTRANSFERASE"/>
    <property type="match status" value="1"/>
</dbReference>
<dbReference type="RefSeq" id="WP_198161724.1">
    <property type="nucleotide sequence ID" value="NZ_QNRE01000013.1"/>
</dbReference>
<dbReference type="SUPFAM" id="SSF53448">
    <property type="entry name" value="Nucleotide-diphospho-sugar transferases"/>
    <property type="match status" value="1"/>
</dbReference>
<dbReference type="Gene3D" id="3.90.550.10">
    <property type="entry name" value="Spore Coat Polysaccharide Biosynthesis Protein SpsA, Chain A"/>
    <property type="match status" value="1"/>
</dbReference>
<evidence type="ECO:0000256" key="3">
    <source>
        <dbReference type="ARBA" id="ARBA00022679"/>
    </source>
</evidence>
<dbReference type="STRING" id="1210090.GCA_001613185_02803"/>
<evidence type="ECO:0000256" key="2">
    <source>
        <dbReference type="ARBA" id="ARBA00022676"/>
    </source>
</evidence>
<keyword evidence="3 5" id="KW-0808">Transferase</keyword>
<dbReference type="PANTHER" id="PTHR43685:SF5">
    <property type="entry name" value="GLYCOSYLTRANSFERASE EPSE-RELATED"/>
    <property type="match status" value="1"/>
</dbReference>
<feature type="domain" description="Glycosyltransferase 2-like" evidence="4">
    <location>
        <begin position="17"/>
        <end position="88"/>
    </location>
</feature>
<evidence type="ECO:0000256" key="1">
    <source>
        <dbReference type="ARBA" id="ARBA00006739"/>
    </source>
</evidence>
<keyword evidence="6" id="KW-1185">Reference proteome</keyword>
<dbReference type="InterPro" id="IPR050834">
    <property type="entry name" value="Glycosyltransf_2"/>
</dbReference>
<dbReference type="Pfam" id="PF00535">
    <property type="entry name" value="Glycos_transf_2"/>
    <property type="match status" value="1"/>
</dbReference>
<dbReference type="InterPro" id="IPR001173">
    <property type="entry name" value="Glyco_trans_2-like"/>
</dbReference>
<organism evidence="5 6">
    <name type="scientific">Nocardia puris</name>
    <dbReference type="NCBI Taxonomy" id="208602"/>
    <lineage>
        <taxon>Bacteria</taxon>
        <taxon>Bacillati</taxon>
        <taxon>Actinomycetota</taxon>
        <taxon>Actinomycetes</taxon>
        <taxon>Mycobacteriales</taxon>
        <taxon>Nocardiaceae</taxon>
        <taxon>Nocardia</taxon>
    </lineage>
</organism>